<dbReference type="SUPFAM" id="SSF53098">
    <property type="entry name" value="Ribonuclease H-like"/>
    <property type="match status" value="1"/>
</dbReference>
<proteinExistence type="predicted"/>
<feature type="domain" description="Integrase catalytic" evidence="1">
    <location>
        <begin position="1"/>
        <end position="72"/>
    </location>
</feature>
<evidence type="ECO:0000313" key="2">
    <source>
        <dbReference type="Proteomes" id="UP000695022"/>
    </source>
</evidence>
<evidence type="ECO:0000259" key="1">
    <source>
        <dbReference type="PROSITE" id="PS50994"/>
    </source>
</evidence>
<dbReference type="InterPro" id="IPR012337">
    <property type="entry name" value="RNaseH-like_sf"/>
</dbReference>
<dbReference type="InterPro" id="IPR001584">
    <property type="entry name" value="Integrase_cat-core"/>
</dbReference>
<dbReference type="PROSITE" id="PS50994">
    <property type="entry name" value="INTEGRASE"/>
    <property type="match status" value="1"/>
</dbReference>
<organism evidence="2 3">
    <name type="scientific">Priapulus caudatus</name>
    <name type="common">Priapulid worm</name>
    <dbReference type="NCBI Taxonomy" id="37621"/>
    <lineage>
        <taxon>Eukaryota</taxon>
        <taxon>Metazoa</taxon>
        <taxon>Ecdysozoa</taxon>
        <taxon>Scalidophora</taxon>
        <taxon>Priapulida</taxon>
        <taxon>Priapulimorpha</taxon>
        <taxon>Priapulimorphida</taxon>
        <taxon>Priapulidae</taxon>
        <taxon>Priapulus</taxon>
    </lineage>
</organism>
<dbReference type="InterPro" id="IPR036397">
    <property type="entry name" value="RNaseH_sf"/>
</dbReference>
<gene>
    <name evidence="3" type="primary">LOC106809454</name>
</gene>
<accession>A0ABM1E751</accession>
<dbReference type="Gene3D" id="3.30.420.10">
    <property type="entry name" value="Ribonuclease H-like superfamily/Ribonuclease H"/>
    <property type="match status" value="1"/>
</dbReference>
<reference evidence="3" key="1">
    <citation type="submission" date="2025-08" db="UniProtKB">
        <authorList>
            <consortium name="RefSeq"/>
        </authorList>
    </citation>
    <scope>IDENTIFICATION</scope>
</reference>
<sequence>MGIEKTRTTPYHPQSDGLVEQFNRTLQDMLSKVVGEHRRDWDDHLPFVMAAYRGSVQESTRVSPNLMMFRREVGMPIDLMWPVPRDEDERVTSHCPNEYVDWVRRAAEKAHEHARECLGKAAERQKKGYDSRVNPLGMREGTWVWYFYPPNDVKLRRPWTGPFRVVKDQNTLRWIQRTAEGATMVVSVNDLKPYEGEVVLEPWDNMEEGGDPEATLLRVEQEAMEREIIAKRERDDRNAELAATGEKERLDESALYLEQQREAEAATLRCQEQRACTRKEAVDASDAEQRPERVEAGLDKLHRQQLAQVDGSVGAGLALHAEG</sequence>
<dbReference type="GeneID" id="106809454"/>
<evidence type="ECO:0000313" key="3">
    <source>
        <dbReference type="RefSeq" id="XP_014668022.1"/>
    </source>
</evidence>
<dbReference type="Proteomes" id="UP000695022">
    <property type="component" value="Unplaced"/>
</dbReference>
<keyword evidence="2" id="KW-1185">Reference proteome</keyword>
<dbReference type="PANTHER" id="PTHR37984">
    <property type="entry name" value="PROTEIN CBG26694"/>
    <property type="match status" value="1"/>
</dbReference>
<dbReference type="InterPro" id="IPR050951">
    <property type="entry name" value="Retrovirus_Pol_polyprotein"/>
</dbReference>
<name>A0ABM1E751_PRICU</name>
<protein>
    <submittedName>
        <fullName evidence="3">Uncharacterized protein LOC106809454</fullName>
    </submittedName>
</protein>
<dbReference type="RefSeq" id="XP_014668022.1">
    <property type="nucleotide sequence ID" value="XM_014812536.1"/>
</dbReference>
<dbReference type="PANTHER" id="PTHR37984:SF15">
    <property type="entry name" value="INTEGRASE CATALYTIC DOMAIN-CONTAINING PROTEIN"/>
    <property type="match status" value="1"/>
</dbReference>